<dbReference type="GeneID" id="66108563"/>
<proteinExistence type="predicted"/>
<sequence length="337" mass="37509">MNKYYNSTSGRLNGGSVWTDANALETVHMLMLQNRRSDWDGVADNSYLGRHALNTSSDWQAFTGGYNDDAGWCILDIWAMADYKIFRGEDGVEDYFISAGQLYDKMAENWDDTCGGGVWWTTDHGYKNAITNELFLTVSAQGYLRFGNETYLENAKKTWTWLEASGMRNAEGLYNDGLDDSCVNNGETTWTYNQGVLASGLGALWKATGNRTLLDEAEITLDATIKDMTVNGVLKESCDSAIETDDPCDTDQQTFKGFWTKHLQYYLILTNEKEKIAKYGPFLGAQSHAVTKYATNVTNDISNLWYAPDEGGAIYNVKSLPSGLMAHIAAAQFASCY</sequence>
<dbReference type="Proteomes" id="UP000812287">
    <property type="component" value="Unassembled WGS sequence"/>
</dbReference>
<reference evidence="1" key="1">
    <citation type="submission" date="2020-11" db="EMBL/GenBank/DDBJ databases">
        <title>Adaptations for nitrogen fixation in a non-lichenized fungal sporocarp promotes dispersal by wood-feeding termites.</title>
        <authorList>
            <consortium name="DOE Joint Genome Institute"/>
            <person name="Koch R.A."/>
            <person name="Yoon G."/>
            <person name="Arayal U."/>
            <person name="Lail K."/>
            <person name="Amirebrahimi M."/>
            <person name="Labutti K."/>
            <person name="Lipzen A."/>
            <person name="Riley R."/>
            <person name="Barry K."/>
            <person name="Henrissat B."/>
            <person name="Grigoriev I.V."/>
            <person name="Herr J.R."/>
            <person name="Aime M.C."/>
        </authorList>
    </citation>
    <scope>NUCLEOTIDE SEQUENCE</scope>
    <source>
        <strain evidence="1">MCA 3950</strain>
    </source>
</reference>
<accession>A0A9P7VUA3</accession>
<dbReference type="GO" id="GO:0005975">
    <property type="term" value="P:carbohydrate metabolic process"/>
    <property type="evidence" value="ECO:0007669"/>
    <property type="project" value="InterPro"/>
</dbReference>
<organism evidence="1 2">
    <name type="scientific">Guyanagaster necrorhizus</name>
    <dbReference type="NCBI Taxonomy" id="856835"/>
    <lineage>
        <taxon>Eukaryota</taxon>
        <taxon>Fungi</taxon>
        <taxon>Dikarya</taxon>
        <taxon>Basidiomycota</taxon>
        <taxon>Agaricomycotina</taxon>
        <taxon>Agaricomycetes</taxon>
        <taxon>Agaricomycetidae</taxon>
        <taxon>Agaricales</taxon>
        <taxon>Marasmiineae</taxon>
        <taxon>Physalacriaceae</taxon>
        <taxon>Guyanagaster</taxon>
    </lineage>
</organism>
<dbReference type="Pfam" id="PF03663">
    <property type="entry name" value="Glyco_hydro_76"/>
    <property type="match status" value="1"/>
</dbReference>
<name>A0A9P7VUA3_9AGAR</name>
<dbReference type="PANTHER" id="PTHR47791">
    <property type="entry name" value="MEIOTICALLY UP-REGULATED GENE 191 PROTEIN"/>
    <property type="match status" value="1"/>
</dbReference>
<dbReference type="PANTHER" id="PTHR47791:SF2">
    <property type="entry name" value="ENDO MANNANASE, GH76 FAMILY (EUROFUNG)"/>
    <property type="match status" value="1"/>
</dbReference>
<dbReference type="GO" id="GO:0016798">
    <property type="term" value="F:hydrolase activity, acting on glycosyl bonds"/>
    <property type="evidence" value="ECO:0007669"/>
    <property type="project" value="UniProtKB-KW"/>
</dbReference>
<evidence type="ECO:0000313" key="1">
    <source>
        <dbReference type="EMBL" id="KAG7446580.1"/>
    </source>
</evidence>
<dbReference type="SUPFAM" id="SSF48208">
    <property type="entry name" value="Six-hairpin glycosidases"/>
    <property type="match status" value="1"/>
</dbReference>
<dbReference type="AlphaFoldDB" id="A0A9P7VUA3"/>
<dbReference type="Gene3D" id="1.50.10.20">
    <property type="match status" value="1"/>
</dbReference>
<dbReference type="OrthoDB" id="9984024at2759"/>
<dbReference type="InterPro" id="IPR053169">
    <property type="entry name" value="MUG_Protein"/>
</dbReference>
<keyword evidence="1" id="KW-0378">Hydrolase</keyword>
<dbReference type="InterPro" id="IPR008928">
    <property type="entry name" value="6-hairpin_glycosidase_sf"/>
</dbReference>
<dbReference type="InterPro" id="IPR005198">
    <property type="entry name" value="Glyco_hydro_76"/>
</dbReference>
<keyword evidence="2" id="KW-1185">Reference proteome</keyword>
<evidence type="ECO:0000313" key="2">
    <source>
        <dbReference type="Proteomes" id="UP000812287"/>
    </source>
</evidence>
<keyword evidence="1" id="KW-0326">Glycosidase</keyword>
<protein>
    <submittedName>
        <fullName evidence="1">Six-hairpin glycosidase</fullName>
    </submittedName>
</protein>
<dbReference type="RefSeq" id="XP_043040080.1">
    <property type="nucleotide sequence ID" value="XM_043186266.1"/>
</dbReference>
<comment type="caution">
    <text evidence="1">The sequence shown here is derived from an EMBL/GenBank/DDBJ whole genome shotgun (WGS) entry which is preliminary data.</text>
</comment>
<gene>
    <name evidence="1" type="ORF">BT62DRAFT_932016</name>
</gene>
<dbReference type="EMBL" id="MU250534">
    <property type="protein sequence ID" value="KAG7446580.1"/>
    <property type="molecule type" value="Genomic_DNA"/>
</dbReference>